<accession>A0A830BYU9</accession>
<evidence type="ECO:0000313" key="4">
    <source>
        <dbReference type="Proteomes" id="UP000653305"/>
    </source>
</evidence>
<dbReference type="PANTHER" id="PTHR33144:SF25">
    <property type="entry name" value="DUF4216 DOMAIN-CONTAINING PROTEIN"/>
    <property type="match status" value="1"/>
</dbReference>
<dbReference type="PANTHER" id="PTHR33144">
    <property type="entry name" value="OS10G0409366 PROTEIN-RELATED"/>
    <property type="match status" value="1"/>
</dbReference>
<dbReference type="Pfam" id="PF03004">
    <property type="entry name" value="Transposase_24"/>
    <property type="match status" value="1"/>
</dbReference>
<organism evidence="3 4">
    <name type="scientific">Phtheirospermum japonicum</name>
    <dbReference type="NCBI Taxonomy" id="374723"/>
    <lineage>
        <taxon>Eukaryota</taxon>
        <taxon>Viridiplantae</taxon>
        <taxon>Streptophyta</taxon>
        <taxon>Embryophyta</taxon>
        <taxon>Tracheophyta</taxon>
        <taxon>Spermatophyta</taxon>
        <taxon>Magnoliopsida</taxon>
        <taxon>eudicotyledons</taxon>
        <taxon>Gunneridae</taxon>
        <taxon>Pentapetalae</taxon>
        <taxon>asterids</taxon>
        <taxon>lamiids</taxon>
        <taxon>Lamiales</taxon>
        <taxon>Orobanchaceae</taxon>
        <taxon>Orobanchaceae incertae sedis</taxon>
        <taxon>Phtheirospermum</taxon>
    </lineage>
</organism>
<feature type="compositionally biased region" description="Basic and acidic residues" evidence="2">
    <location>
        <begin position="272"/>
        <end position="292"/>
    </location>
</feature>
<evidence type="ECO:0000256" key="1">
    <source>
        <dbReference type="SAM" id="Coils"/>
    </source>
</evidence>
<feature type="coiled-coil region" evidence="1">
    <location>
        <begin position="159"/>
        <end position="207"/>
    </location>
</feature>
<dbReference type="AlphaFoldDB" id="A0A830BYU9"/>
<gene>
    <name evidence="3" type="ORF">PHJA_001163700</name>
</gene>
<reference evidence="3" key="1">
    <citation type="submission" date="2020-07" db="EMBL/GenBank/DDBJ databases">
        <title>Ethylene signaling mediates host invasion by parasitic plants.</title>
        <authorList>
            <person name="Yoshida S."/>
        </authorList>
    </citation>
    <scope>NUCLEOTIDE SEQUENCE</scope>
    <source>
        <strain evidence="3">Okayama</strain>
    </source>
</reference>
<feature type="region of interest" description="Disordered" evidence="2">
    <location>
        <begin position="270"/>
        <end position="303"/>
    </location>
</feature>
<evidence type="ECO:0008006" key="5">
    <source>
        <dbReference type="Google" id="ProtNLM"/>
    </source>
</evidence>
<protein>
    <recommendedName>
        <fullName evidence="5">Transposase</fullName>
    </recommendedName>
</protein>
<name>A0A830BYU9_9LAMI</name>
<dbReference type="EMBL" id="BMAC01000211">
    <property type="protein sequence ID" value="GFP90198.1"/>
    <property type="molecule type" value="Genomic_DNA"/>
</dbReference>
<evidence type="ECO:0000256" key="2">
    <source>
        <dbReference type="SAM" id="MobiDB-lite"/>
    </source>
</evidence>
<keyword evidence="1" id="KW-0175">Coiled coil</keyword>
<sequence length="303" mass="35260">MLQNSKLRPVPSLSSMRQCSMLAGRKFQRIPPEGITVENWQVLIDYFESDEFKEVSDRNKRNRDKLKMAHTCGRKSIAQYCYEERDPETGQELTRTSTWIKTRFSNKKKDWIDDASREAYVRGVDTEGPVSEDEAFIKVLGPEKPSRLRGCGDGLKPPSKRGESINQELAKENEELRKQVDANRECTQSLMRENNELASRLESLESQFSQIPTILQNLSQFVQTPSNNVSHFTSPRQGHLEQRRDRLWKSLKSEDLLNILCQTNNPSSPRWFVDRPRSRQRRHDPLMKHEPPLDIFDTPPTIF</sequence>
<comment type="caution">
    <text evidence="3">The sequence shown here is derived from an EMBL/GenBank/DDBJ whole genome shotgun (WGS) entry which is preliminary data.</text>
</comment>
<proteinExistence type="predicted"/>
<dbReference type="Proteomes" id="UP000653305">
    <property type="component" value="Unassembled WGS sequence"/>
</dbReference>
<evidence type="ECO:0000313" key="3">
    <source>
        <dbReference type="EMBL" id="GFP90198.1"/>
    </source>
</evidence>
<keyword evidence="4" id="KW-1185">Reference proteome</keyword>
<dbReference type="OrthoDB" id="1294469at2759"/>
<dbReference type="InterPro" id="IPR004252">
    <property type="entry name" value="Probable_transposase_24"/>
</dbReference>